<dbReference type="InterPro" id="IPR003760">
    <property type="entry name" value="PnrA-like"/>
</dbReference>
<evidence type="ECO:0000256" key="2">
    <source>
        <dbReference type="ARBA" id="ARBA00008610"/>
    </source>
</evidence>
<dbReference type="GO" id="GO:0005886">
    <property type="term" value="C:plasma membrane"/>
    <property type="evidence" value="ECO:0007669"/>
    <property type="project" value="UniProtKB-SubCell"/>
</dbReference>
<dbReference type="Gene3D" id="3.40.50.2300">
    <property type="match status" value="2"/>
</dbReference>
<reference evidence="9" key="1">
    <citation type="submission" date="2022-02" db="EMBL/GenBank/DDBJ databases">
        <title>Fredinandcohnia quinoae sp. nov. isolated from Chenopodium quinoa seeds.</title>
        <authorList>
            <person name="Saati-Santamaria Z."/>
            <person name="Flores-Felix J.D."/>
            <person name="Igual J.M."/>
            <person name="Velazquez E."/>
            <person name="Garcia-Fraile P."/>
            <person name="Martinez-Molina E."/>
        </authorList>
    </citation>
    <scope>NUCLEOTIDE SEQUENCE</scope>
    <source>
        <strain evidence="9">SECRCQ15</strain>
    </source>
</reference>
<keyword evidence="10" id="KW-1185">Reference proteome</keyword>
<evidence type="ECO:0000259" key="8">
    <source>
        <dbReference type="Pfam" id="PF02608"/>
    </source>
</evidence>
<dbReference type="PANTHER" id="PTHR34296">
    <property type="entry name" value="TRANSCRIPTIONAL ACTIVATOR PROTEIN MED"/>
    <property type="match status" value="1"/>
</dbReference>
<accession>A0AAW5E4V4</accession>
<dbReference type="InterPro" id="IPR050957">
    <property type="entry name" value="BMP_lipoprotein"/>
</dbReference>
<dbReference type="PANTHER" id="PTHR34296:SF2">
    <property type="entry name" value="ABC TRANSPORTER GUANOSINE-BINDING PROTEIN NUPN"/>
    <property type="match status" value="1"/>
</dbReference>
<keyword evidence="5" id="KW-0472">Membrane</keyword>
<dbReference type="PROSITE" id="PS51257">
    <property type="entry name" value="PROKAR_LIPOPROTEIN"/>
    <property type="match status" value="1"/>
</dbReference>
<gene>
    <name evidence="9" type="ORF">MJG50_03520</name>
</gene>
<feature type="domain" description="ABC transporter substrate-binding protein PnrA-like" evidence="8">
    <location>
        <begin position="37"/>
        <end position="307"/>
    </location>
</feature>
<keyword evidence="3" id="KW-1003">Cell membrane</keyword>
<keyword evidence="4 7" id="KW-0732">Signal</keyword>
<organism evidence="9 10">
    <name type="scientific">Fredinandcohnia quinoae</name>
    <dbReference type="NCBI Taxonomy" id="2918902"/>
    <lineage>
        <taxon>Bacteria</taxon>
        <taxon>Bacillati</taxon>
        <taxon>Bacillota</taxon>
        <taxon>Bacilli</taxon>
        <taxon>Bacillales</taxon>
        <taxon>Bacillaceae</taxon>
        <taxon>Fredinandcohnia</taxon>
    </lineage>
</organism>
<name>A0AAW5E4V4_9BACI</name>
<dbReference type="RefSeq" id="WP_240252757.1">
    <property type="nucleotide sequence ID" value="NZ_JAKTTI010000003.1"/>
</dbReference>
<evidence type="ECO:0000313" key="10">
    <source>
        <dbReference type="Proteomes" id="UP001431131"/>
    </source>
</evidence>
<dbReference type="SUPFAM" id="SSF53822">
    <property type="entry name" value="Periplasmic binding protein-like I"/>
    <property type="match status" value="1"/>
</dbReference>
<dbReference type="InterPro" id="IPR028082">
    <property type="entry name" value="Peripla_BP_I"/>
</dbReference>
<feature type="signal peptide" evidence="7">
    <location>
        <begin position="1"/>
        <end position="21"/>
    </location>
</feature>
<evidence type="ECO:0000256" key="1">
    <source>
        <dbReference type="ARBA" id="ARBA00004193"/>
    </source>
</evidence>
<evidence type="ECO:0000256" key="6">
    <source>
        <dbReference type="ARBA" id="ARBA00023288"/>
    </source>
</evidence>
<dbReference type="CDD" id="cd06354">
    <property type="entry name" value="PBP1_PrnA-like"/>
    <property type="match status" value="1"/>
</dbReference>
<keyword evidence="6" id="KW-0449">Lipoprotein</keyword>
<evidence type="ECO:0000313" key="9">
    <source>
        <dbReference type="EMBL" id="MCH1624386.1"/>
    </source>
</evidence>
<feature type="chain" id="PRO_5043352505" evidence="7">
    <location>
        <begin position="22"/>
        <end position="326"/>
    </location>
</feature>
<comment type="subcellular location">
    <subcellularLocation>
        <location evidence="1">Cell membrane</location>
        <topology evidence="1">Lipid-anchor</topology>
    </subcellularLocation>
</comment>
<sequence>MKRLIVILISSILLLAGCSQSTNNSEQNKQNVKIGIMLSDVGLGDQSFSDSAFAGLEKARDELGIIFDYREISDTKNYEDGLTELVEDGNDLVIGLGFIMKEAVENVAAKYSDQKFLLIDDISELPNVYNVTFKEHEGSFLLGVIAGLKTKSNVVGFIGGVDVPLINKFRAGFEQGVKEVNPDAQVLVEFVGNFDDDNKGYALAAGMIDKGADFVYPAAGFAGVGAIQAAQAKGVYAFGVDSDQYFLAEDTIVSSMLKKIDVAMFEVAEQLVETGEITEKNLLLGIAESGVDVAPIRVLELNQTELDQFNDLKQNVSQGIKSIKEQ</sequence>
<evidence type="ECO:0000256" key="3">
    <source>
        <dbReference type="ARBA" id="ARBA00022475"/>
    </source>
</evidence>
<evidence type="ECO:0000256" key="4">
    <source>
        <dbReference type="ARBA" id="ARBA00022729"/>
    </source>
</evidence>
<protein>
    <submittedName>
        <fullName evidence="9">BMP family ABC transporter substrate-binding protein</fullName>
    </submittedName>
</protein>
<comment type="caution">
    <text evidence="9">The sequence shown here is derived from an EMBL/GenBank/DDBJ whole genome shotgun (WGS) entry which is preliminary data.</text>
</comment>
<proteinExistence type="inferred from homology"/>
<evidence type="ECO:0000256" key="7">
    <source>
        <dbReference type="SAM" id="SignalP"/>
    </source>
</evidence>
<evidence type="ECO:0000256" key="5">
    <source>
        <dbReference type="ARBA" id="ARBA00023136"/>
    </source>
</evidence>
<dbReference type="Proteomes" id="UP001431131">
    <property type="component" value="Unassembled WGS sequence"/>
</dbReference>
<dbReference type="Pfam" id="PF02608">
    <property type="entry name" value="Bmp"/>
    <property type="match status" value="1"/>
</dbReference>
<dbReference type="EMBL" id="JAKTTI010000003">
    <property type="protein sequence ID" value="MCH1624386.1"/>
    <property type="molecule type" value="Genomic_DNA"/>
</dbReference>
<comment type="similarity">
    <text evidence="2">Belongs to the BMP lipoprotein family.</text>
</comment>
<dbReference type="AlphaFoldDB" id="A0AAW5E4V4"/>